<evidence type="ECO:0000313" key="3">
    <source>
        <dbReference type="Proteomes" id="UP001595607"/>
    </source>
</evidence>
<evidence type="ECO:0000313" key="2">
    <source>
        <dbReference type="EMBL" id="MFC3301394.1"/>
    </source>
</evidence>
<dbReference type="Proteomes" id="UP001595607">
    <property type="component" value="Unassembled WGS sequence"/>
</dbReference>
<dbReference type="EMBL" id="JBHRVA010000002">
    <property type="protein sequence ID" value="MFC3301394.1"/>
    <property type="molecule type" value="Genomic_DNA"/>
</dbReference>
<feature type="domain" description="DUF58" evidence="1">
    <location>
        <begin position="54"/>
        <end position="250"/>
    </location>
</feature>
<accession>A0ABV7M7M1</accession>
<dbReference type="Pfam" id="PF01882">
    <property type="entry name" value="DUF58"/>
    <property type="match status" value="1"/>
</dbReference>
<dbReference type="RefSeq" id="WP_189572321.1">
    <property type="nucleotide sequence ID" value="NZ_BMXU01000001.1"/>
</dbReference>
<dbReference type="InterPro" id="IPR002881">
    <property type="entry name" value="DUF58"/>
</dbReference>
<gene>
    <name evidence="2" type="ORF">ACFONP_01445</name>
</gene>
<dbReference type="PANTHER" id="PTHR33608:SF6">
    <property type="entry name" value="BLL2464 PROTEIN"/>
    <property type="match status" value="1"/>
</dbReference>
<name>A0ABV7M7M1_9PROT</name>
<comment type="caution">
    <text evidence="2">The sequence shown here is derived from an EMBL/GenBank/DDBJ whole genome shotgun (WGS) entry which is preliminary data.</text>
</comment>
<reference evidence="3" key="1">
    <citation type="journal article" date="2019" name="Int. J. Syst. Evol. Microbiol.">
        <title>The Global Catalogue of Microorganisms (GCM) 10K type strain sequencing project: providing services to taxonomists for standard genome sequencing and annotation.</title>
        <authorList>
            <consortium name="The Broad Institute Genomics Platform"/>
            <consortium name="The Broad Institute Genome Sequencing Center for Infectious Disease"/>
            <person name="Wu L."/>
            <person name="Ma J."/>
        </authorList>
    </citation>
    <scope>NUCLEOTIDE SEQUENCE [LARGE SCALE GENOMIC DNA]</scope>
    <source>
        <strain evidence="3">KCTC 22245</strain>
    </source>
</reference>
<dbReference type="PANTHER" id="PTHR33608">
    <property type="entry name" value="BLL2464 PROTEIN"/>
    <property type="match status" value="1"/>
</dbReference>
<evidence type="ECO:0000259" key="1">
    <source>
        <dbReference type="Pfam" id="PF01882"/>
    </source>
</evidence>
<organism evidence="2 3">
    <name type="scientific">Parvularcula lutaonensis</name>
    <dbReference type="NCBI Taxonomy" id="491923"/>
    <lineage>
        <taxon>Bacteria</taxon>
        <taxon>Pseudomonadati</taxon>
        <taxon>Pseudomonadota</taxon>
        <taxon>Alphaproteobacteria</taxon>
        <taxon>Parvularculales</taxon>
        <taxon>Parvularculaceae</taxon>
        <taxon>Parvularcula</taxon>
    </lineage>
</organism>
<protein>
    <submittedName>
        <fullName evidence="2">DUF58 domain-containing protein</fullName>
    </submittedName>
</protein>
<keyword evidence="3" id="KW-1185">Reference proteome</keyword>
<sequence>MTDAAARTSLERRAQEAAARLPDLLAAADQAAQVVLAGRHPRQKEGRSDTFWQFRDYAHGDPVSSIDWRQSARLDRRLLVRQTEWEQPQTILLWCGGGDDFDYQGEGAEAKRFRGQTVALALGILALRSGERVGLWGSPEPSRAGNQAASMIADQLLRQDAELGGHLPPNGALCLFVSDFHDDPQKLHDAFQRVRDARGHPVAVVVEDPAEERFPFQGSRRFESPRGTARKFFGEAGAIRDAYVGLRTEHHDALRSAARGAGEAVLFHTTDQPVAPLLLQLSTLFSEGPR</sequence>
<proteinExistence type="predicted"/>